<accession>A0A7G9SNC8</accession>
<keyword evidence="1" id="KW-0472">Membrane</keyword>
<reference evidence="2 3" key="1">
    <citation type="submission" date="2020-08" db="EMBL/GenBank/DDBJ databases">
        <title>Genome sequence of Thermomonas carbonis KCTC 42013T.</title>
        <authorList>
            <person name="Hyun D.-W."/>
            <person name="Bae J.-W."/>
        </authorList>
    </citation>
    <scope>NUCLEOTIDE SEQUENCE [LARGE SCALE GENOMIC DNA]</scope>
    <source>
        <strain evidence="2 3">KCTC 42013</strain>
    </source>
</reference>
<keyword evidence="1" id="KW-0812">Transmembrane</keyword>
<evidence type="ECO:0000313" key="2">
    <source>
        <dbReference type="EMBL" id="QNN69353.1"/>
    </source>
</evidence>
<dbReference type="AlphaFoldDB" id="A0A7G9SNC8"/>
<dbReference type="RefSeq" id="WP_187551876.1">
    <property type="nucleotide sequence ID" value="NZ_CP060719.1"/>
</dbReference>
<sequence length="70" mass="7515">MSIFVIVPAVLLLIIILTRLLQWLWNMTIPLAFDGGRKIEFLVAFRLLLIGVLLSSGGMVSCSPSSAGAA</sequence>
<feature type="transmembrane region" description="Helical" evidence="1">
    <location>
        <begin position="6"/>
        <end position="27"/>
    </location>
</feature>
<keyword evidence="3" id="KW-1185">Reference proteome</keyword>
<evidence type="ECO:0000313" key="3">
    <source>
        <dbReference type="Proteomes" id="UP000515804"/>
    </source>
</evidence>
<dbReference type="EMBL" id="CP060719">
    <property type="protein sequence ID" value="QNN69353.1"/>
    <property type="molecule type" value="Genomic_DNA"/>
</dbReference>
<dbReference type="Proteomes" id="UP000515804">
    <property type="component" value="Chromosome"/>
</dbReference>
<protein>
    <submittedName>
        <fullName evidence="2">Uncharacterized protein</fullName>
    </submittedName>
</protein>
<name>A0A7G9SNC8_9GAMM</name>
<dbReference type="KEGG" id="tcn:H9L16_11795"/>
<proteinExistence type="predicted"/>
<evidence type="ECO:0000256" key="1">
    <source>
        <dbReference type="SAM" id="Phobius"/>
    </source>
</evidence>
<organism evidence="2 3">
    <name type="scientific">Thermomonas carbonis</name>
    <dbReference type="NCBI Taxonomy" id="1463158"/>
    <lineage>
        <taxon>Bacteria</taxon>
        <taxon>Pseudomonadati</taxon>
        <taxon>Pseudomonadota</taxon>
        <taxon>Gammaproteobacteria</taxon>
        <taxon>Lysobacterales</taxon>
        <taxon>Lysobacteraceae</taxon>
        <taxon>Thermomonas</taxon>
    </lineage>
</organism>
<feature type="transmembrane region" description="Helical" evidence="1">
    <location>
        <begin position="39"/>
        <end position="60"/>
    </location>
</feature>
<gene>
    <name evidence="2" type="ORF">H9L16_11795</name>
</gene>
<keyword evidence="1" id="KW-1133">Transmembrane helix</keyword>